<sequence>MINLTKDIQIIKTGAPLDISIKEAITKAKACVCKELFGTNYISPSKVTSGARNEYYNASIVRLFDDHLNVSNAPIYDEVWVRNALACTKKTAPIEIAKQVVPKASIDWLNKSSLERLSKDCVLILHFLWQERAVLLPADLRKPTVHNQDEGTNFYEFAAASYTEVLAFVSKPFVSHVPYEDIPDITSVMKPSAVKNFGWYAWRMIRCTDWHRIEDINPDDIADLADHLVLTRRNDVDWFQYPIAPAAFWNYVQRLYSDRCSQVAVRPKNDLHASRKALASGEYDYPDEHKESVESWLKYQDKYTGLQKSRGIKSFDAYSKSFSVLNTWLFGEYPTATGLLPPHPSELNRTHMEGDGYIGFLTFLRRGRSNSTIQQIMYHITSFFNYLTAHSSADEKLSGFVCPILELDFPIVRRRNSSNKPAFHSEHFPYLLQYCYAIESFTTHLAERVYHEQINLFDKQFRADIETKDWNNTQKIVQTEKLGYVPIVFYRNPSFDASQPKSEDNRPMKYEALRLLPRFVVPIIEHSVEREGKWVFYPQLNYIRHNIIALETGVRSIHIRWLERRTYDMRIDRSRPLPALCKLRINTDKVNGPWDATVSKTVIELLDRQKAMIPWFNDPAMDVETWYDYHEENEHGKIITLFPKGTSPGVLTPEAYAKYFKRLIYSFDLFCRFQLGIEATNAMPEAVGDLESIDDPHDYLTVIKLEGQACKLIEHTPHSCRVSVVSEYIPILPPHIIGAFITGHASDEHVMYYAKVDPAYLKSVAQYQKLSIEHGWLVDRPAMSNIKAEDVASKLQQAFRRDKEKSLIDFGAISFDRETKDDVVSGVRETRQRPIDSLAFMPTHICPFGNRCPADVVKDLGAIPGISMPCGGCYYSVKTVDHLPRIYGHIRVLTDECSELEAYIAESKRNGASPESLVPKANRRKFLAAEIISWSVTAHCLEQMHNEIKTRESFLVEKPEIVSEHLERLELKKDSLSNLIARTAEAKSHAEYFTPQLDTQVKVARNKLLAFTGDFNRMLQEAPTGFTLIDEFRGLIRSTCEVLGLSLHDLNDAMSKPMALERPTAILKLISSPRGVPA</sequence>
<evidence type="ECO:0000256" key="2">
    <source>
        <dbReference type="PROSITE-ProRule" id="PRU01248"/>
    </source>
</evidence>
<gene>
    <name evidence="4" type="ORF">HBO18_11545</name>
</gene>
<feature type="domain" description="Core-binding (CB)" evidence="3">
    <location>
        <begin position="287"/>
        <end position="388"/>
    </location>
</feature>
<evidence type="ECO:0000259" key="3">
    <source>
        <dbReference type="PROSITE" id="PS51900"/>
    </source>
</evidence>
<comment type="caution">
    <text evidence="4">The sequence shown here is derived from an EMBL/GenBank/DDBJ whole genome shotgun (WGS) entry which is preliminary data.</text>
</comment>
<dbReference type="EMBL" id="JAAQYK010000003">
    <property type="protein sequence ID" value="NNA44765.1"/>
    <property type="molecule type" value="Genomic_DNA"/>
</dbReference>
<accession>A0A7Y1LEQ4</accession>
<dbReference type="GO" id="GO:0015074">
    <property type="term" value="P:DNA integration"/>
    <property type="evidence" value="ECO:0007669"/>
    <property type="project" value="UniProtKB-KW"/>
</dbReference>
<dbReference type="GO" id="GO:0003677">
    <property type="term" value="F:DNA binding"/>
    <property type="evidence" value="ECO:0007669"/>
    <property type="project" value="UniProtKB-UniRule"/>
</dbReference>
<dbReference type="AlphaFoldDB" id="A0A7Y1LEQ4"/>
<keyword evidence="2" id="KW-0238">DNA-binding</keyword>
<protein>
    <recommendedName>
        <fullName evidence="3">Core-binding (CB) domain-containing protein</fullName>
    </recommendedName>
</protein>
<name>A0A7Y1LEQ4_9PSED</name>
<organism evidence="4 5">
    <name type="scientific">Pseudomonas lactis</name>
    <dbReference type="NCBI Taxonomy" id="1615674"/>
    <lineage>
        <taxon>Bacteria</taxon>
        <taxon>Pseudomonadati</taxon>
        <taxon>Pseudomonadota</taxon>
        <taxon>Gammaproteobacteria</taxon>
        <taxon>Pseudomonadales</taxon>
        <taxon>Pseudomonadaceae</taxon>
        <taxon>Pseudomonas</taxon>
    </lineage>
</organism>
<dbReference type="Proteomes" id="UP000583279">
    <property type="component" value="Unassembled WGS sequence"/>
</dbReference>
<dbReference type="PROSITE" id="PS51900">
    <property type="entry name" value="CB"/>
    <property type="match status" value="1"/>
</dbReference>
<dbReference type="RefSeq" id="WP_169855736.1">
    <property type="nucleotide sequence ID" value="NZ_JAAQYK010000003.1"/>
</dbReference>
<reference evidence="4 5" key="1">
    <citation type="journal article" date="2020" name="Front. Microbiol.">
        <title>Genetic Organization of the aprX-lipA2 Operon Affects the Proteolytic Potential of Pseudomonas Species in Milk.</title>
        <authorList>
            <person name="Maier C."/>
            <person name="Huptas C."/>
            <person name="von Neubeck M."/>
            <person name="Scherer S."/>
            <person name="Wenning M."/>
            <person name="Lucking G."/>
        </authorList>
    </citation>
    <scope>NUCLEOTIDE SEQUENCE [LARGE SCALE GENOMIC DNA]</scope>
    <source>
        <strain evidence="4 5">WS 4997</strain>
    </source>
</reference>
<evidence type="ECO:0000256" key="1">
    <source>
        <dbReference type="ARBA" id="ARBA00022908"/>
    </source>
</evidence>
<keyword evidence="1" id="KW-0229">DNA integration</keyword>
<dbReference type="InterPro" id="IPR044068">
    <property type="entry name" value="CB"/>
</dbReference>
<proteinExistence type="predicted"/>
<evidence type="ECO:0000313" key="4">
    <source>
        <dbReference type="EMBL" id="NNA44765.1"/>
    </source>
</evidence>
<evidence type="ECO:0000313" key="5">
    <source>
        <dbReference type="Proteomes" id="UP000583279"/>
    </source>
</evidence>